<keyword evidence="3" id="KW-1185">Reference proteome</keyword>
<dbReference type="InterPro" id="IPR013187">
    <property type="entry name" value="F-box-assoc_dom_typ3"/>
</dbReference>
<dbReference type="PANTHER" id="PTHR31111">
    <property type="entry name" value="BNAA05G37150D PROTEIN-RELATED"/>
    <property type="match status" value="1"/>
</dbReference>
<reference evidence="2" key="1">
    <citation type="submission" date="2020-01" db="EMBL/GenBank/DDBJ databases">
        <authorList>
            <person name="Mishra B."/>
        </authorList>
    </citation>
    <scope>NUCLEOTIDE SEQUENCE [LARGE SCALE GENOMIC DNA]</scope>
</reference>
<comment type="caution">
    <text evidence="2">The sequence shown here is derived from an EMBL/GenBank/DDBJ whole genome shotgun (WGS) entry which is preliminary data.</text>
</comment>
<dbReference type="PANTHER" id="PTHR31111:SF125">
    <property type="entry name" value="F-BOX PROTEIN CPR30-LIKE"/>
    <property type="match status" value="1"/>
</dbReference>
<gene>
    <name evidence="2" type="ORF">MERR_LOCUS28181</name>
</gene>
<evidence type="ECO:0000259" key="1">
    <source>
        <dbReference type="Pfam" id="PF08268"/>
    </source>
</evidence>
<dbReference type="Pfam" id="PF08268">
    <property type="entry name" value="FBA_3"/>
    <property type="match status" value="1"/>
</dbReference>
<name>A0A6D2JY36_9BRAS</name>
<dbReference type="NCBIfam" id="TIGR01640">
    <property type="entry name" value="F_box_assoc_1"/>
    <property type="match status" value="1"/>
</dbReference>
<accession>A0A6D2JY36</accession>
<dbReference type="InterPro" id="IPR017451">
    <property type="entry name" value="F-box-assoc_interact_dom"/>
</dbReference>
<protein>
    <recommendedName>
        <fullName evidence="1">F-box associated beta-propeller type 3 domain-containing protein</fullName>
    </recommendedName>
</protein>
<feature type="domain" description="F-box associated beta-propeller type 3" evidence="1">
    <location>
        <begin position="8"/>
        <end position="118"/>
    </location>
</feature>
<dbReference type="EMBL" id="CACVBM020001238">
    <property type="protein sequence ID" value="CAA7040946.1"/>
    <property type="molecule type" value="Genomic_DNA"/>
</dbReference>
<dbReference type="AlphaFoldDB" id="A0A6D2JY36"/>
<evidence type="ECO:0000313" key="3">
    <source>
        <dbReference type="Proteomes" id="UP000467841"/>
    </source>
</evidence>
<evidence type="ECO:0000313" key="2">
    <source>
        <dbReference type="EMBL" id="CAA7040946.1"/>
    </source>
</evidence>
<sequence>MCSPTITCSFQIHAPVCGLLYAKDLWLERGCEDPRGMIYNPRTEQSITLPKVRTRRVDVRTYFGFDPMNKQFKVLCMTVCRNSRKEVVEEYQVLTLGAEEKQSWRMIAYSVPHDHYKKIHVLRQKIQAQFRCESQFNG</sequence>
<proteinExistence type="predicted"/>
<organism evidence="2 3">
    <name type="scientific">Microthlaspi erraticum</name>
    <dbReference type="NCBI Taxonomy" id="1685480"/>
    <lineage>
        <taxon>Eukaryota</taxon>
        <taxon>Viridiplantae</taxon>
        <taxon>Streptophyta</taxon>
        <taxon>Embryophyta</taxon>
        <taxon>Tracheophyta</taxon>
        <taxon>Spermatophyta</taxon>
        <taxon>Magnoliopsida</taxon>
        <taxon>eudicotyledons</taxon>
        <taxon>Gunneridae</taxon>
        <taxon>Pentapetalae</taxon>
        <taxon>rosids</taxon>
        <taxon>malvids</taxon>
        <taxon>Brassicales</taxon>
        <taxon>Brassicaceae</taxon>
        <taxon>Coluteocarpeae</taxon>
        <taxon>Microthlaspi</taxon>
    </lineage>
</organism>
<dbReference type="Proteomes" id="UP000467841">
    <property type="component" value="Unassembled WGS sequence"/>
</dbReference>